<accession>A0ABS0TWG0</accession>
<sequence>MNWQGIPFKFFGEEPLLQQAFLSVSHLPNIVVKSDFALDTFLSGLFAGIIPAVVAVWAMRSNAKNMQDERMHQLEMAGKNITAQIVAASRQGWINELRDAGANYIGLVSAVTNCLNIMLEEHLANRSGSEMYLRMHEEQRKLKRELGLLKTKIELLLNPNEPDSQEVILALEKIRRILISKNKPRDKRIDFDDLRPLYTELRLSIYTIVKNEWNKLKGL</sequence>
<evidence type="ECO:0000313" key="2">
    <source>
        <dbReference type="EMBL" id="MBI6182703.1"/>
    </source>
</evidence>
<protein>
    <submittedName>
        <fullName evidence="2">Uncharacterized protein</fullName>
    </submittedName>
</protein>
<dbReference type="RefSeq" id="WP_198642522.1">
    <property type="nucleotide sequence ID" value="NZ_JAEHSL010000020.1"/>
</dbReference>
<dbReference type="Proteomes" id="UP000639004">
    <property type="component" value="Unassembled WGS sequence"/>
</dbReference>
<keyword evidence="1" id="KW-1133">Transmembrane helix</keyword>
<dbReference type="EMBL" id="JAEHSL010000020">
    <property type="protein sequence ID" value="MBI6182703.1"/>
    <property type="molecule type" value="Genomic_DNA"/>
</dbReference>
<name>A0ABS0TWG0_SERPR</name>
<keyword evidence="1" id="KW-0812">Transmembrane</keyword>
<evidence type="ECO:0000256" key="1">
    <source>
        <dbReference type="SAM" id="Phobius"/>
    </source>
</evidence>
<comment type="caution">
    <text evidence="2">The sequence shown here is derived from an EMBL/GenBank/DDBJ whole genome shotgun (WGS) entry which is preliminary data.</text>
</comment>
<keyword evidence="3" id="KW-1185">Reference proteome</keyword>
<reference evidence="2 3" key="1">
    <citation type="submission" date="2020-12" db="EMBL/GenBank/DDBJ databases">
        <title>Enhanced detection system for hospital associated transmission using whole genome sequencing surveillance.</title>
        <authorList>
            <person name="Harrison L.H."/>
            <person name="Van Tyne D."/>
            <person name="Marsh J.W."/>
            <person name="Griffith M.P."/>
            <person name="Snyder D.J."/>
            <person name="Cooper V.S."/>
            <person name="Mustapha M."/>
        </authorList>
    </citation>
    <scope>NUCLEOTIDE SEQUENCE [LARGE SCALE GENOMIC DNA]</scope>
    <source>
        <strain evidence="2 3">SER00238</strain>
    </source>
</reference>
<gene>
    <name evidence="2" type="ORF">JEQ07_20180</name>
</gene>
<feature type="transmembrane region" description="Helical" evidence="1">
    <location>
        <begin position="41"/>
        <end position="59"/>
    </location>
</feature>
<keyword evidence="1" id="KW-0472">Membrane</keyword>
<proteinExistence type="predicted"/>
<evidence type="ECO:0000313" key="3">
    <source>
        <dbReference type="Proteomes" id="UP000639004"/>
    </source>
</evidence>
<organism evidence="2 3">
    <name type="scientific">Serratia proteamaculans</name>
    <dbReference type="NCBI Taxonomy" id="28151"/>
    <lineage>
        <taxon>Bacteria</taxon>
        <taxon>Pseudomonadati</taxon>
        <taxon>Pseudomonadota</taxon>
        <taxon>Gammaproteobacteria</taxon>
        <taxon>Enterobacterales</taxon>
        <taxon>Yersiniaceae</taxon>
        <taxon>Serratia</taxon>
    </lineage>
</organism>